<organism evidence="1 2">
    <name type="scientific">Pseudanabaena frigida</name>
    <dbReference type="NCBI Taxonomy" id="945775"/>
    <lineage>
        <taxon>Bacteria</taxon>
        <taxon>Bacillati</taxon>
        <taxon>Cyanobacteriota</taxon>
        <taxon>Cyanophyceae</taxon>
        <taxon>Pseudanabaenales</taxon>
        <taxon>Pseudanabaenaceae</taxon>
        <taxon>Pseudanabaena</taxon>
    </lineage>
</organism>
<reference evidence="1 2" key="1">
    <citation type="submission" date="2018-04" db="EMBL/GenBank/DDBJ databases">
        <authorList>
            <person name="Go L.Y."/>
            <person name="Mitchell J.A."/>
        </authorList>
    </citation>
    <scope>NUCLEOTIDE SEQUENCE [LARGE SCALE GENOMIC DNA]</scope>
    <source>
        <strain evidence="1">ULC066bin1</strain>
    </source>
</reference>
<reference evidence="1 2" key="2">
    <citation type="submission" date="2018-06" db="EMBL/GenBank/DDBJ databases">
        <title>Metagenomic assembly of (sub)arctic Cyanobacteria and their associated microbiome from non-axenic cultures.</title>
        <authorList>
            <person name="Baurain D."/>
        </authorList>
    </citation>
    <scope>NUCLEOTIDE SEQUENCE [LARGE SCALE GENOMIC DNA]</scope>
    <source>
        <strain evidence="1">ULC066bin1</strain>
    </source>
</reference>
<dbReference type="Gene3D" id="1.20.120.20">
    <property type="entry name" value="Apolipoprotein"/>
    <property type="match status" value="1"/>
</dbReference>
<dbReference type="AlphaFoldDB" id="A0A2W4WHI5"/>
<sequence>MSEEQKSGFGGFVSGLQQKAGEVAEGIKEKAGEAAEGIKEKAEGVVGEENVKKVTDVLNTDVGAIAKDSAGKAVDALESLTGRDIDGDGDIGGKPKA</sequence>
<accession>A0A2W4WHI5</accession>
<name>A0A2W4WHI5_9CYAN</name>
<comment type="caution">
    <text evidence="1">The sequence shown here is derived from an EMBL/GenBank/DDBJ whole genome shotgun (WGS) entry which is preliminary data.</text>
</comment>
<dbReference type="Proteomes" id="UP000249467">
    <property type="component" value="Unassembled WGS sequence"/>
</dbReference>
<dbReference type="EMBL" id="QBML01000002">
    <property type="protein sequence ID" value="PZO44584.1"/>
    <property type="molecule type" value="Genomic_DNA"/>
</dbReference>
<gene>
    <name evidence="1" type="ORF">DCF19_02225</name>
</gene>
<proteinExistence type="predicted"/>
<protein>
    <submittedName>
        <fullName evidence="1">Uncharacterized protein</fullName>
    </submittedName>
</protein>
<evidence type="ECO:0000313" key="2">
    <source>
        <dbReference type="Proteomes" id="UP000249467"/>
    </source>
</evidence>
<evidence type="ECO:0000313" key="1">
    <source>
        <dbReference type="EMBL" id="PZO44584.1"/>
    </source>
</evidence>